<keyword evidence="1" id="KW-0677">Repeat</keyword>
<keyword evidence="2" id="KW-0611">Plant defense</keyword>
<dbReference type="Pfam" id="PF23598">
    <property type="entry name" value="LRR_14"/>
    <property type="match status" value="2"/>
</dbReference>
<dbReference type="InterPro" id="IPR032675">
    <property type="entry name" value="LRR_dom_sf"/>
</dbReference>
<dbReference type="GO" id="GO:0042742">
    <property type="term" value="P:defense response to bacterium"/>
    <property type="evidence" value="ECO:0007669"/>
    <property type="project" value="UniProtKB-ARBA"/>
</dbReference>
<dbReference type="FunFam" id="1.10.10.10:FF:000322">
    <property type="entry name" value="Probable disease resistance protein At1g63360"/>
    <property type="match status" value="1"/>
</dbReference>
<organism evidence="5 6">
    <name type="scientific">Sorghum bicolor</name>
    <name type="common">Sorghum</name>
    <name type="synonym">Sorghum vulgare</name>
    <dbReference type="NCBI Taxonomy" id="4558"/>
    <lineage>
        <taxon>Eukaryota</taxon>
        <taxon>Viridiplantae</taxon>
        <taxon>Streptophyta</taxon>
        <taxon>Embryophyta</taxon>
        <taxon>Tracheophyta</taxon>
        <taxon>Spermatophyta</taxon>
        <taxon>Magnoliopsida</taxon>
        <taxon>Liliopsida</taxon>
        <taxon>Poales</taxon>
        <taxon>Poaceae</taxon>
        <taxon>PACMAD clade</taxon>
        <taxon>Panicoideae</taxon>
        <taxon>Andropogonodae</taxon>
        <taxon>Andropogoneae</taxon>
        <taxon>Sorghinae</taxon>
        <taxon>Sorghum</taxon>
    </lineage>
</organism>
<dbReference type="InterPro" id="IPR058922">
    <property type="entry name" value="WHD_DRP"/>
</dbReference>
<dbReference type="InParanoid" id="A0A1Z5RJI2"/>
<evidence type="ECO:0000256" key="2">
    <source>
        <dbReference type="ARBA" id="ARBA00022821"/>
    </source>
</evidence>
<evidence type="ECO:0000313" key="5">
    <source>
        <dbReference type="EMBL" id="OQU83749.1"/>
    </source>
</evidence>
<keyword evidence="6" id="KW-1185">Reference proteome</keyword>
<dbReference type="EMBL" id="CM000764">
    <property type="protein sequence ID" value="OQU83749.1"/>
    <property type="molecule type" value="Genomic_DNA"/>
</dbReference>
<dbReference type="STRING" id="4558.A0A1Z5RJI2"/>
<evidence type="ECO:0000256" key="1">
    <source>
        <dbReference type="ARBA" id="ARBA00022737"/>
    </source>
</evidence>
<evidence type="ECO:0008006" key="7">
    <source>
        <dbReference type="Google" id="ProtNLM"/>
    </source>
</evidence>
<sequence>MNPELGMIKTVLQKSYDGLPFDLKSCFLYLSIFPEDHVISRRRLVRRWASEGYSTERLGKSAIEIADTYFMELNNRSLILPFKRSADSRKSMDSCKVHDLLHEIAITKSLQEDVIFRLEEGCNLKSTARHLAISSDWRGDQGQFESSVDLPQLRSLTVFGEFQSFFISKKMRMLRVLDFENTNGIGYHGLDDIGKLLHLRYLSLRGCRDIILLPDSLGKLRQLLTLDIRDTYITTLPKTIVKLQKLQFVHAGNKSEDVDVETSLLSRRGRHILLVSSVLCAACCVPTYMGIDGFNRCDACCTPVENFTEGLIQNKGVLVPRGIRKMRGLLTLRAVKVGRGNAALQEIRCPTGLRKLGVTGINKRNGLAFCLAIADLKKLESLSVSAAAGRSGLRGSLDALSTPPENLLSLKLYGSLDILPEWVAMLQKLVKLRLSGTGLLDPDGAIQLIGRLPKLQILSLYGLSFQCEEICFRSEQTEISFRSIKLLSFEETKIKSVKFEAGTMPKLEQLKVTECLPSINEVQLDARFPWDRGKFSDCHDSESLDKMIEEEGQNEKWKTDELKKKIREQLSLNENKPILIWKNDNWDIGDMRGI</sequence>
<evidence type="ECO:0000313" key="6">
    <source>
        <dbReference type="Proteomes" id="UP000000768"/>
    </source>
</evidence>
<dbReference type="SUPFAM" id="SSF52058">
    <property type="entry name" value="L domain-like"/>
    <property type="match status" value="1"/>
</dbReference>
<dbReference type="AlphaFoldDB" id="A0A1Z5RJI2"/>
<proteinExistence type="predicted"/>
<reference evidence="5 6" key="1">
    <citation type="journal article" date="2009" name="Nature">
        <title>The Sorghum bicolor genome and the diversification of grasses.</title>
        <authorList>
            <person name="Paterson A.H."/>
            <person name="Bowers J.E."/>
            <person name="Bruggmann R."/>
            <person name="Dubchak I."/>
            <person name="Grimwood J."/>
            <person name="Gundlach H."/>
            <person name="Haberer G."/>
            <person name="Hellsten U."/>
            <person name="Mitros T."/>
            <person name="Poliakov A."/>
            <person name="Schmutz J."/>
            <person name="Spannagl M."/>
            <person name="Tang H."/>
            <person name="Wang X."/>
            <person name="Wicker T."/>
            <person name="Bharti A.K."/>
            <person name="Chapman J."/>
            <person name="Feltus F.A."/>
            <person name="Gowik U."/>
            <person name="Grigoriev I.V."/>
            <person name="Lyons E."/>
            <person name="Maher C.A."/>
            <person name="Martis M."/>
            <person name="Narechania A."/>
            <person name="Otillar R.P."/>
            <person name="Penning B.W."/>
            <person name="Salamov A.A."/>
            <person name="Wang Y."/>
            <person name="Zhang L."/>
            <person name="Carpita N.C."/>
            <person name="Freeling M."/>
            <person name="Gingle A.R."/>
            <person name="Hash C.T."/>
            <person name="Keller B."/>
            <person name="Klein P."/>
            <person name="Kresovich S."/>
            <person name="McCann M.C."/>
            <person name="Ming R."/>
            <person name="Peterson D.G."/>
            <person name="Mehboob-ur-Rahman"/>
            <person name="Ware D."/>
            <person name="Westhoff P."/>
            <person name="Mayer K.F."/>
            <person name="Messing J."/>
            <person name="Rokhsar D.S."/>
        </authorList>
    </citation>
    <scope>NUCLEOTIDE SEQUENCE [LARGE SCALE GENOMIC DNA]</scope>
    <source>
        <strain evidence="6">cv. BTx623</strain>
    </source>
</reference>
<dbReference type="InterPro" id="IPR044974">
    <property type="entry name" value="Disease_R_plants"/>
</dbReference>
<dbReference type="PANTHER" id="PTHR23155">
    <property type="entry name" value="DISEASE RESISTANCE PROTEIN RP"/>
    <property type="match status" value="1"/>
</dbReference>
<reference evidence="6" key="2">
    <citation type="journal article" date="2018" name="Plant J.">
        <title>The Sorghum bicolor reference genome: improved assembly, gene annotations, a transcriptome atlas, and signatures of genome organization.</title>
        <authorList>
            <person name="McCormick R.F."/>
            <person name="Truong S.K."/>
            <person name="Sreedasyam A."/>
            <person name="Jenkins J."/>
            <person name="Shu S."/>
            <person name="Sims D."/>
            <person name="Kennedy M."/>
            <person name="Amirebrahimi M."/>
            <person name="Weers B.D."/>
            <person name="McKinley B."/>
            <person name="Mattison A."/>
            <person name="Morishige D.T."/>
            <person name="Grimwood J."/>
            <person name="Schmutz J."/>
            <person name="Mullet J.E."/>
        </authorList>
    </citation>
    <scope>NUCLEOTIDE SEQUENCE [LARGE SCALE GENOMIC DNA]</scope>
    <source>
        <strain evidence="6">cv. BTx623</strain>
    </source>
</reference>
<dbReference type="InterPro" id="IPR055414">
    <property type="entry name" value="LRR_R13L4/SHOC2-like"/>
</dbReference>
<dbReference type="GO" id="GO:0009626">
    <property type="term" value="P:plant-type hypersensitive response"/>
    <property type="evidence" value="ECO:0007669"/>
    <property type="project" value="UniProtKB-ARBA"/>
</dbReference>
<name>A0A1Z5RJI2_SORBI</name>
<feature type="domain" description="Disease resistance protein winged helix" evidence="3">
    <location>
        <begin position="32"/>
        <end position="105"/>
    </location>
</feature>
<dbReference type="Pfam" id="PF23559">
    <property type="entry name" value="WHD_DRP"/>
    <property type="match status" value="1"/>
</dbReference>
<accession>A0A1Z5RJI2</accession>
<dbReference type="InterPro" id="IPR036388">
    <property type="entry name" value="WH-like_DNA-bd_sf"/>
</dbReference>
<dbReference type="eggNOG" id="KOG4658">
    <property type="taxonomic scope" value="Eukaryota"/>
</dbReference>
<gene>
    <name evidence="5" type="ORF">SORBI_3005G167600</name>
</gene>
<dbReference type="Proteomes" id="UP000000768">
    <property type="component" value="Chromosome 5"/>
</dbReference>
<dbReference type="Gene3D" id="3.80.10.10">
    <property type="entry name" value="Ribonuclease Inhibitor"/>
    <property type="match status" value="2"/>
</dbReference>
<protein>
    <recommendedName>
        <fullName evidence="7">NB-ARC domain-containing protein</fullName>
    </recommendedName>
</protein>
<dbReference type="Gramene" id="OQU83749">
    <property type="protein sequence ID" value="OQU83749"/>
    <property type="gene ID" value="SORBI_3005G167600"/>
</dbReference>
<feature type="domain" description="Disease resistance R13L4/SHOC-2-like LRR" evidence="4">
    <location>
        <begin position="313"/>
        <end position="578"/>
    </location>
</feature>
<evidence type="ECO:0000259" key="3">
    <source>
        <dbReference type="Pfam" id="PF23559"/>
    </source>
</evidence>
<evidence type="ECO:0000259" key="4">
    <source>
        <dbReference type="Pfam" id="PF23598"/>
    </source>
</evidence>
<dbReference type="OMA" id="FDLKSCF"/>
<dbReference type="Gene3D" id="1.10.10.10">
    <property type="entry name" value="Winged helix-like DNA-binding domain superfamily/Winged helix DNA-binding domain"/>
    <property type="match status" value="1"/>
</dbReference>
<dbReference type="GO" id="GO:0002758">
    <property type="term" value="P:innate immune response-activating signaling pathway"/>
    <property type="evidence" value="ECO:0007669"/>
    <property type="project" value="UniProtKB-ARBA"/>
</dbReference>
<feature type="domain" description="Disease resistance R13L4/SHOC-2-like LRR" evidence="4">
    <location>
        <begin position="152"/>
        <end position="254"/>
    </location>
</feature>
<dbReference type="PANTHER" id="PTHR23155:SF1114">
    <property type="entry name" value="OS02G0475500 PROTEIN"/>
    <property type="match status" value="1"/>
</dbReference>